<dbReference type="EMBL" id="CM043806">
    <property type="protein sequence ID" value="KAI4812814.1"/>
    <property type="molecule type" value="Genomic_DNA"/>
</dbReference>
<dbReference type="Proteomes" id="UP001057452">
    <property type="component" value="Chromosome 22"/>
</dbReference>
<proteinExistence type="predicted"/>
<organism evidence="1 2">
    <name type="scientific">Chaenocephalus aceratus</name>
    <name type="common">Blackfin icefish</name>
    <name type="synonym">Chaenichthys aceratus</name>
    <dbReference type="NCBI Taxonomy" id="36190"/>
    <lineage>
        <taxon>Eukaryota</taxon>
        <taxon>Metazoa</taxon>
        <taxon>Chordata</taxon>
        <taxon>Craniata</taxon>
        <taxon>Vertebrata</taxon>
        <taxon>Euteleostomi</taxon>
        <taxon>Actinopterygii</taxon>
        <taxon>Neopterygii</taxon>
        <taxon>Teleostei</taxon>
        <taxon>Neoteleostei</taxon>
        <taxon>Acanthomorphata</taxon>
        <taxon>Eupercaria</taxon>
        <taxon>Perciformes</taxon>
        <taxon>Notothenioidei</taxon>
        <taxon>Channichthyidae</taxon>
        <taxon>Chaenocephalus</taxon>
    </lineage>
</organism>
<name>A0ACB9WH17_CHAAC</name>
<evidence type="ECO:0000313" key="2">
    <source>
        <dbReference type="Proteomes" id="UP001057452"/>
    </source>
</evidence>
<keyword evidence="2" id="KW-1185">Reference proteome</keyword>
<sequence>MRKHLSKSSRGAHQDRLDLIFLHGIRTTRTERSADAKLKRQDSPDRVLSRPKPGWDFLLSQPGILQIGKPLAHFRSTMKDGIANNSTASISQARKSVEQLKMEACMDRIKVSKAGCKDLMAYCDAHITRGPPHHTRSPPLRTLSGREVLLQHPLMSCGGAARVQARRCLSSLSSPHLKILAIWR</sequence>
<protein>
    <submittedName>
        <fullName evidence="1">Uncharacterized protein</fullName>
    </submittedName>
</protein>
<gene>
    <name evidence="1" type="ORF">KUCAC02_024181</name>
</gene>
<evidence type="ECO:0000313" key="1">
    <source>
        <dbReference type="EMBL" id="KAI4812814.1"/>
    </source>
</evidence>
<reference evidence="1" key="1">
    <citation type="submission" date="2022-05" db="EMBL/GenBank/DDBJ databases">
        <title>Chromosome-level genome of Chaenocephalus aceratus.</title>
        <authorList>
            <person name="Park H."/>
        </authorList>
    </citation>
    <scope>NUCLEOTIDE SEQUENCE</scope>
    <source>
        <strain evidence="1">KU_202001</strain>
    </source>
</reference>
<accession>A0ACB9WH17</accession>
<comment type="caution">
    <text evidence="1">The sequence shown here is derived from an EMBL/GenBank/DDBJ whole genome shotgun (WGS) entry which is preliminary data.</text>
</comment>